<evidence type="ECO:0000313" key="2">
    <source>
        <dbReference type="Proteomes" id="UP000067689"/>
    </source>
</evidence>
<dbReference type="EMBL" id="CP011502">
    <property type="protein sequence ID" value="ALX06174.1"/>
    <property type="molecule type" value="Genomic_DNA"/>
</dbReference>
<evidence type="ECO:0000313" key="1">
    <source>
        <dbReference type="EMBL" id="ALX06174.1"/>
    </source>
</evidence>
<dbReference type="Pfam" id="PF13289">
    <property type="entry name" value="SIR2_2"/>
    <property type="match status" value="1"/>
</dbReference>
<organism evidence="1 2">
    <name type="scientific">Aeromicrobium erythreum</name>
    <dbReference type="NCBI Taxonomy" id="2041"/>
    <lineage>
        <taxon>Bacteria</taxon>
        <taxon>Bacillati</taxon>
        <taxon>Actinomycetota</taxon>
        <taxon>Actinomycetes</taxon>
        <taxon>Propionibacteriales</taxon>
        <taxon>Nocardioidaceae</taxon>
        <taxon>Aeromicrobium</taxon>
    </lineage>
</organism>
<keyword evidence="2" id="KW-1185">Reference proteome</keyword>
<gene>
    <name evidence="1" type="ORF">AERYTH_16455</name>
</gene>
<dbReference type="RefSeq" id="WP_067860858.1">
    <property type="nucleotide sequence ID" value="NZ_CP011502.1"/>
</dbReference>
<dbReference type="OrthoDB" id="7357874at2"/>
<protein>
    <submittedName>
        <fullName evidence="1">Uncharacterized protein</fullName>
    </submittedName>
</protein>
<dbReference type="AlphaFoldDB" id="A0A0U4CE68"/>
<accession>A0A0U4CE68</accession>
<proteinExistence type="predicted"/>
<reference evidence="1 2" key="1">
    <citation type="journal article" date="1991" name="Int. J. Syst. Bacteriol.">
        <title>Description of the erythromycin-producing bacterium Arthrobacter sp. strain NRRL B-3381 as Aeromicrobium erythreum gen. nov., sp. nov.</title>
        <authorList>
            <person name="Miller E.S."/>
            <person name="Woese C.R."/>
            <person name="Brenner S."/>
        </authorList>
    </citation>
    <scope>NUCLEOTIDE SEQUENCE [LARGE SCALE GENOMIC DNA]</scope>
    <source>
        <strain evidence="1 2">AR18</strain>
    </source>
</reference>
<name>A0A0U4CE68_9ACTN</name>
<dbReference type="PATRIC" id="fig|2041.4.peg.3441"/>
<sequence length="796" mass="88850">MTTPQDDLLDGELIASIADGTCVLFLGAGFTSAFSSVGGENVKTASELGESIVKSLIERLDGSSHVPARVIAATTSLTEDGRRTYQLRLASQFFISELVRYGNIDPEVAREDLVELLVEETGQSFSLETVTAAAPLLSLPWSSIYTTNYDSLVESTLAAIGVPYQVTSRPSDLVERAGDRLEIVKIHGSIDEVHLDRELPLVVTSDDYASFGWTRGLLLDELRVNLAQRDVLFLGYGLQDENLDTVIREVSRAISHTPRSLYVQTRGTAEEPWWNYLRLRNFKVRRSQDLVRLAGRLNEALTDFRTSHDAGYVDYAVTSRNGNDDKYDTAELMSIKTAVARETWRSSRTFASTVDLSSCGSDPVAALYFFMRAKRVESTDPGAQQMLVARKTAIREWLKSHTLHVTPTRPNWHRTLECLGLSAPELDDDHVRRVVELVRKNSQVHSDSLSKWLTLQLVRDLQMKTDPDELTALNGFVIGEARSWRAEPNSRAGSQCRPVVPRLAWILCRVGGYEDFLRPADQQTWGDLLLSWELSKVSGRPVRLSDEPEQVRRLSDGVRVDSRWIRRLTGPSAESWSSLATAPLSRRASLRAELDRARSAGPAAVVTLLEGIDLELRGSDRHSDVVEPFFASFVLLEHLSALLKDPNCDDATLSTAHRQLMIAANDAIDDLEADPDGSSVQSSRASHFATAMCRDLLYGTRTLEQRQMMSGVEADRFVHLTKRLARLSGSHQWMVENLLNVSVHLSRLPESTPLVQDVLDDIHAQVTREPVWESLSPLLRYYVAKSEQAKGWNVRG</sequence>
<dbReference type="KEGG" id="aer:AERYTH_16455"/>
<dbReference type="Proteomes" id="UP000067689">
    <property type="component" value="Chromosome"/>
</dbReference>